<dbReference type="InterPro" id="IPR046956">
    <property type="entry name" value="RLP23-like"/>
</dbReference>
<dbReference type="Pfam" id="PF13855">
    <property type="entry name" value="LRR_8"/>
    <property type="match status" value="2"/>
</dbReference>
<comment type="similarity">
    <text evidence="2">Belongs to the RLP family.</text>
</comment>
<evidence type="ECO:0000313" key="16">
    <source>
        <dbReference type="Proteomes" id="UP001497457"/>
    </source>
</evidence>
<dbReference type="GO" id="GO:0005886">
    <property type="term" value="C:plasma membrane"/>
    <property type="evidence" value="ECO:0007669"/>
    <property type="project" value="UniProtKB-SubCell"/>
</dbReference>
<dbReference type="SUPFAM" id="SSF52047">
    <property type="entry name" value="RNI-like"/>
    <property type="match status" value="2"/>
</dbReference>
<feature type="domain" description="Leucine-rich repeat-containing N-terminal plant-type" evidence="14">
    <location>
        <begin position="43"/>
        <end position="81"/>
    </location>
</feature>
<dbReference type="FunFam" id="3.80.10.10:FF:000095">
    <property type="entry name" value="LRR receptor-like serine/threonine-protein kinase GSO1"/>
    <property type="match status" value="1"/>
</dbReference>
<proteinExistence type="inferred from homology"/>
<keyword evidence="10 12" id="KW-0472">Membrane</keyword>
<evidence type="ECO:0000256" key="11">
    <source>
        <dbReference type="ARBA" id="ARBA00023180"/>
    </source>
</evidence>
<evidence type="ECO:0000256" key="5">
    <source>
        <dbReference type="ARBA" id="ARBA00022626"/>
    </source>
</evidence>
<gene>
    <name evidence="15" type="ORF">URODEC1_LOCUS58756</name>
</gene>
<organism evidence="15 16">
    <name type="scientific">Urochloa decumbens</name>
    <dbReference type="NCBI Taxonomy" id="240449"/>
    <lineage>
        <taxon>Eukaryota</taxon>
        <taxon>Viridiplantae</taxon>
        <taxon>Streptophyta</taxon>
        <taxon>Embryophyta</taxon>
        <taxon>Tracheophyta</taxon>
        <taxon>Spermatophyta</taxon>
        <taxon>Magnoliopsida</taxon>
        <taxon>Liliopsida</taxon>
        <taxon>Poales</taxon>
        <taxon>Poaceae</taxon>
        <taxon>PACMAD clade</taxon>
        <taxon>Panicoideae</taxon>
        <taxon>Panicodae</taxon>
        <taxon>Paniceae</taxon>
        <taxon>Melinidinae</taxon>
        <taxon>Urochloa</taxon>
    </lineage>
</organism>
<dbReference type="PANTHER" id="PTHR48063">
    <property type="entry name" value="LRR RECEPTOR-LIKE KINASE"/>
    <property type="match status" value="1"/>
</dbReference>
<dbReference type="PRINTS" id="PR00019">
    <property type="entry name" value="LEURICHRPT"/>
</dbReference>
<protein>
    <recommendedName>
        <fullName evidence="14">Leucine-rich repeat-containing N-terminal plant-type domain-containing protein</fullName>
    </recommendedName>
</protein>
<dbReference type="GO" id="GO:0009742">
    <property type="term" value="P:brassinosteroid mediated signaling pathway"/>
    <property type="evidence" value="ECO:0007669"/>
    <property type="project" value="UniProtKB-KW"/>
</dbReference>
<dbReference type="InterPro" id="IPR013210">
    <property type="entry name" value="LRR_N_plant-typ"/>
</dbReference>
<dbReference type="FunFam" id="3.80.10.10:FF:000111">
    <property type="entry name" value="LRR receptor-like serine/threonine-protein kinase ERECTA"/>
    <property type="match status" value="1"/>
</dbReference>
<keyword evidence="8" id="KW-0677">Repeat</keyword>
<dbReference type="InterPro" id="IPR001611">
    <property type="entry name" value="Leu-rich_rpt"/>
</dbReference>
<evidence type="ECO:0000256" key="1">
    <source>
        <dbReference type="ARBA" id="ARBA00004251"/>
    </source>
</evidence>
<evidence type="ECO:0000256" key="13">
    <source>
        <dbReference type="SAM" id="SignalP"/>
    </source>
</evidence>
<keyword evidence="5" id="KW-1070">Brassinosteroid signaling pathway</keyword>
<keyword evidence="3" id="KW-1003">Cell membrane</keyword>
<evidence type="ECO:0000256" key="12">
    <source>
        <dbReference type="SAM" id="Phobius"/>
    </source>
</evidence>
<keyword evidence="11" id="KW-0325">Glycoprotein</keyword>
<reference evidence="15" key="1">
    <citation type="submission" date="2024-10" db="EMBL/GenBank/DDBJ databases">
        <authorList>
            <person name="Ryan C."/>
        </authorList>
    </citation>
    <scope>NUCLEOTIDE SEQUENCE [LARGE SCALE GENOMIC DNA]</scope>
</reference>
<dbReference type="InterPro" id="IPR032675">
    <property type="entry name" value="LRR_dom_sf"/>
</dbReference>
<dbReference type="EMBL" id="OZ075133">
    <property type="protein sequence ID" value="CAL4987304.1"/>
    <property type="molecule type" value="Genomic_DNA"/>
</dbReference>
<evidence type="ECO:0000256" key="8">
    <source>
        <dbReference type="ARBA" id="ARBA00022737"/>
    </source>
</evidence>
<evidence type="ECO:0000256" key="4">
    <source>
        <dbReference type="ARBA" id="ARBA00022614"/>
    </source>
</evidence>
<dbReference type="InterPro" id="IPR003591">
    <property type="entry name" value="Leu-rich_rpt_typical-subtyp"/>
</dbReference>
<dbReference type="SMART" id="SM00369">
    <property type="entry name" value="LRR_TYP"/>
    <property type="match status" value="5"/>
</dbReference>
<accession>A0ABC9AV39</accession>
<name>A0ABC9AV39_9POAL</name>
<comment type="subcellular location">
    <subcellularLocation>
        <location evidence="1">Cell membrane</location>
        <topology evidence="1">Single-pass type I membrane protein</topology>
    </subcellularLocation>
</comment>
<dbReference type="AlphaFoldDB" id="A0ABC9AV39"/>
<dbReference type="Pfam" id="PF08263">
    <property type="entry name" value="LRRNT_2"/>
    <property type="match status" value="1"/>
</dbReference>
<sequence>MYRSIVHLVLLLIATSSSFLLVSTHANKQPQVSSNGRASCVPRERDALLAFKQGITNDTINLLASWRRGQDCCQWTGVTCSSKNGHVIKLDLYNRYGNYPGLVGQISPSLLSLEYLEYLDLSRCLLEGPNGTVPEFLGSMKNLRYLDLSFIPFSGRVPPQLGNLSNLRYLDISWMQNTYSTDISWLGRLHFLEHIDMSDTNLSTIVDFPLVANMIPSLQHIVLINCSLPSADQSLTHINLTKLVELDLSRNYFSHSIASSWFWNVTSIKSLDLVSTYLHGPFPDALGRMVSLQRLSFNNNGNGATMTVDLKDLCELETLWLDGSLSSGNITELVEKLPRCSSKFFFLSSAGNNMTGVLPNMMQHFTGLKFLDLSNNSISGAIPPMLWNFTSLDSLYLGWNKLSGRVPLLPKSLKTLDISTNVLSGKLPSGFGAPSLEFLILSSNNIMGQVPASICESESMDFMDLSNNFFEGELPHHCSRMTNIEFLLLSNNRFSGELPSWMQSFKSMIFLDLSRNKLRGVLPSWIGELVNLRFLQLSHNTFYGDIPVNITNLRHLQYLNLASNNISGPMEDMYISSDPLDFLSIVTKHEELKYGAYGLDDIVGIDLALNHLTGGIPDEITSLDRVSTLNLSWNHFGGKIPEKIGSMKSVESLDLSRNNLSGEIPQSLSDLTYLSYLDLSYNNLSGTIPSGRQLDTLYTENPSIYDGNKGLCGPPLERNCLGDNALKHGDQHESEKDSNSMFFYFGLFSGFVVGLWVVLCVLLSF</sequence>
<keyword evidence="6 12" id="KW-0812">Transmembrane</keyword>
<keyword evidence="16" id="KW-1185">Reference proteome</keyword>
<feature type="signal peptide" evidence="13">
    <location>
        <begin position="1"/>
        <end position="26"/>
    </location>
</feature>
<evidence type="ECO:0000256" key="3">
    <source>
        <dbReference type="ARBA" id="ARBA00022475"/>
    </source>
</evidence>
<dbReference type="Proteomes" id="UP001497457">
    <property type="component" value="Chromosome 23rd"/>
</dbReference>
<dbReference type="Pfam" id="PF13516">
    <property type="entry name" value="LRR_6"/>
    <property type="match status" value="1"/>
</dbReference>
<keyword evidence="4" id="KW-0433">Leucine-rich repeat</keyword>
<feature type="transmembrane region" description="Helical" evidence="12">
    <location>
        <begin position="741"/>
        <end position="763"/>
    </location>
</feature>
<dbReference type="Gene3D" id="3.80.10.10">
    <property type="entry name" value="Ribonuclease Inhibitor"/>
    <property type="match status" value="4"/>
</dbReference>
<evidence type="ECO:0000256" key="7">
    <source>
        <dbReference type="ARBA" id="ARBA00022729"/>
    </source>
</evidence>
<evidence type="ECO:0000256" key="10">
    <source>
        <dbReference type="ARBA" id="ARBA00023136"/>
    </source>
</evidence>
<dbReference type="FunFam" id="3.80.10.10:FF:000649">
    <property type="entry name" value="Leucine Rich Repeat family protein"/>
    <property type="match status" value="1"/>
</dbReference>
<keyword evidence="9 12" id="KW-1133">Transmembrane helix</keyword>
<dbReference type="Pfam" id="PF00560">
    <property type="entry name" value="LRR_1"/>
    <property type="match status" value="5"/>
</dbReference>
<dbReference type="PANTHER" id="PTHR48063:SF55">
    <property type="entry name" value="LEUCINE-RICH REPEAT-CONTAINING N-TERMINAL PLANT-TYPE DOMAIN-CONTAINING PROTEIN"/>
    <property type="match status" value="1"/>
</dbReference>
<evidence type="ECO:0000313" key="15">
    <source>
        <dbReference type="EMBL" id="CAL4987304.1"/>
    </source>
</evidence>
<evidence type="ECO:0000256" key="6">
    <source>
        <dbReference type="ARBA" id="ARBA00022692"/>
    </source>
</evidence>
<keyword evidence="7 13" id="KW-0732">Signal</keyword>
<evidence type="ECO:0000256" key="2">
    <source>
        <dbReference type="ARBA" id="ARBA00009592"/>
    </source>
</evidence>
<feature type="chain" id="PRO_5044769532" description="Leucine-rich repeat-containing N-terminal plant-type domain-containing protein" evidence="13">
    <location>
        <begin position="27"/>
        <end position="765"/>
    </location>
</feature>
<evidence type="ECO:0000259" key="14">
    <source>
        <dbReference type="Pfam" id="PF08263"/>
    </source>
</evidence>
<evidence type="ECO:0000256" key="9">
    <source>
        <dbReference type="ARBA" id="ARBA00022989"/>
    </source>
</evidence>